<feature type="compositionally biased region" description="Polar residues" evidence="1">
    <location>
        <begin position="9"/>
        <end position="23"/>
    </location>
</feature>
<dbReference type="RefSeq" id="WP_189077976.1">
    <property type="nucleotide sequence ID" value="NZ_BMMX01000002.1"/>
</dbReference>
<gene>
    <name evidence="2" type="ORF">GCM10012284_10830</name>
</gene>
<keyword evidence="3" id="KW-1185">Reference proteome</keyword>
<dbReference type="AlphaFoldDB" id="A0A8J3BX92"/>
<proteinExistence type="predicted"/>
<name>A0A8J3BX92_9ACTN</name>
<feature type="region of interest" description="Disordered" evidence="1">
    <location>
        <begin position="167"/>
        <end position="188"/>
    </location>
</feature>
<organism evidence="2 3">
    <name type="scientific">Mangrovihabitans endophyticus</name>
    <dbReference type="NCBI Taxonomy" id="1751298"/>
    <lineage>
        <taxon>Bacteria</taxon>
        <taxon>Bacillati</taxon>
        <taxon>Actinomycetota</taxon>
        <taxon>Actinomycetes</taxon>
        <taxon>Micromonosporales</taxon>
        <taxon>Micromonosporaceae</taxon>
        <taxon>Mangrovihabitans</taxon>
    </lineage>
</organism>
<comment type="caution">
    <text evidence="2">The sequence shown here is derived from an EMBL/GenBank/DDBJ whole genome shotgun (WGS) entry which is preliminary data.</text>
</comment>
<evidence type="ECO:0000313" key="3">
    <source>
        <dbReference type="Proteomes" id="UP000656042"/>
    </source>
</evidence>
<accession>A0A8J3BX92</accession>
<evidence type="ECO:0000313" key="2">
    <source>
        <dbReference type="EMBL" id="GGK78760.1"/>
    </source>
</evidence>
<feature type="region of interest" description="Disordered" evidence="1">
    <location>
        <begin position="1"/>
        <end position="44"/>
    </location>
</feature>
<reference evidence="2" key="2">
    <citation type="submission" date="2020-09" db="EMBL/GenBank/DDBJ databases">
        <authorList>
            <person name="Sun Q."/>
            <person name="Zhou Y."/>
        </authorList>
    </citation>
    <scope>NUCLEOTIDE SEQUENCE</scope>
    <source>
        <strain evidence="2">CGMCC 4.7299</strain>
    </source>
</reference>
<sequence>MDRAFQGLLDSTPSGTFPDNPSPRSWEKEGGPASWETKSSPPWLPPSNYNAAGTHITVDPKQMWQHSSLGMELMIVQIVDSWRAISHAWQDLKLDWVGGSAETAKEFFSDLEQVQAKFFGSKARGADDGETGVLGEVQSAVELASANYDNAEQHVTEMFQQLMKALNAHGGGSGSPAPKDDVDGPIAVRYDNGPNVVSYSVGKNGK</sequence>
<dbReference type="Proteomes" id="UP000656042">
    <property type="component" value="Unassembled WGS sequence"/>
</dbReference>
<evidence type="ECO:0000256" key="1">
    <source>
        <dbReference type="SAM" id="MobiDB-lite"/>
    </source>
</evidence>
<reference evidence="2" key="1">
    <citation type="journal article" date="2014" name="Int. J. Syst. Evol. Microbiol.">
        <title>Complete genome sequence of Corynebacterium casei LMG S-19264T (=DSM 44701T), isolated from a smear-ripened cheese.</title>
        <authorList>
            <consortium name="US DOE Joint Genome Institute (JGI-PGF)"/>
            <person name="Walter F."/>
            <person name="Albersmeier A."/>
            <person name="Kalinowski J."/>
            <person name="Ruckert C."/>
        </authorList>
    </citation>
    <scope>NUCLEOTIDE SEQUENCE</scope>
    <source>
        <strain evidence="2">CGMCC 4.7299</strain>
    </source>
</reference>
<dbReference type="EMBL" id="BMMX01000002">
    <property type="protein sequence ID" value="GGK78760.1"/>
    <property type="molecule type" value="Genomic_DNA"/>
</dbReference>
<protein>
    <recommendedName>
        <fullName evidence="4">WXG100 family type VII secretion target</fullName>
    </recommendedName>
</protein>
<evidence type="ECO:0008006" key="4">
    <source>
        <dbReference type="Google" id="ProtNLM"/>
    </source>
</evidence>